<feature type="transmembrane region" description="Helical" evidence="1">
    <location>
        <begin position="12"/>
        <end position="32"/>
    </location>
</feature>
<dbReference type="STRING" id="83683.B1745_03450"/>
<dbReference type="eggNOG" id="COG5353">
    <property type="taxonomic scope" value="Bacteria"/>
</dbReference>
<dbReference type="Gene3D" id="3.10.450.40">
    <property type="match status" value="1"/>
</dbReference>
<proteinExistence type="predicted"/>
<keyword evidence="1" id="KW-1133">Transmembrane helix</keyword>
<dbReference type="RefSeq" id="WP_006351166.1">
    <property type="nucleotide sequence ID" value="NZ_ADNY01000001.1"/>
</dbReference>
<keyword evidence="3" id="KW-1185">Reference proteome</keyword>
<name>D4YR83_9LACO</name>
<dbReference type="Proteomes" id="UP000004069">
    <property type="component" value="Unassembled WGS sequence"/>
</dbReference>
<gene>
    <name evidence="2" type="ORF">HMPREF0493_0011</name>
</gene>
<protein>
    <recommendedName>
        <fullName evidence="4">DUF5590 domain-containing protein</fullName>
    </recommendedName>
</protein>
<evidence type="ECO:0008006" key="4">
    <source>
        <dbReference type="Google" id="ProtNLM"/>
    </source>
</evidence>
<dbReference type="SUPFAM" id="SSF54403">
    <property type="entry name" value="Cystatin/monellin"/>
    <property type="match status" value="1"/>
</dbReference>
<dbReference type="EMBL" id="ADNY01000001">
    <property type="protein sequence ID" value="EFG56314.1"/>
    <property type="molecule type" value="Genomic_DNA"/>
</dbReference>
<organism evidence="2 3">
    <name type="scientific">Lactobacillus amylolyticus DSM 11664</name>
    <dbReference type="NCBI Taxonomy" id="585524"/>
    <lineage>
        <taxon>Bacteria</taxon>
        <taxon>Bacillati</taxon>
        <taxon>Bacillota</taxon>
        <taxon>Bacilli</taxon>
        <taxon>Lactobacillales</taxon>
        <taxon>Lactobacillaceae</taxon>
        <taxon>Lactobacillus</taxon>
    </lineage>
</organism>
<dbReference type="AlphaFoldDB" id="D4YR83"/>
<comment type="caution">
    <text evidence="2">The sequence shown here is derived from an EMBL/GenBank/DDBJ whole genome shotgun (WGS) entry which is preliminary data.</text>
</comment>
<keyword evidence="1" id="KW-0812">Transmembrane</keyword>
<reference evidence="2 3" key="1">
    <citation type="submission" date="2010-04" db="EMBL/GenBank/DDBJ databases">
        <authorList>
            <person name="Muzny D."/>
            <person name="Qin X."/>
            <person name="Deng J."/>
            <person name="Jiang H."/>
            <person name="Liu Y."/>
            <person name="Qu J."/>
            <person name="Song X.-Z."/>
            <person name="Zhang L."/>
            <person name="Thornton R."/>
            <person name="Coyle M."/>
            <person name="Francisco L."/>
            <person name="Jackson L."/>
            <person name="Javaid M."/>
            <person name="Korchina V."/>
            <person name="Kovar C."/>
            <person name="Mata R."/>
            <person name="Mathew T."/>
            <person name="Ngo R."/>
            <person name="Nguyen L."/>
            <person name="Nguyen N."/>
            <person name="Okwuonu G."/>
            <person name="Ongeri F."/>
            <person name="Pham C."/>
            <person name="Simmons D."/>
            <person name="Wilczek-Boney K."/>
            <person name="Hale W."/>
            <person name="Jakkamsetti A."/>
            <person name="Pham P."/>
            <person name="Ruth R."/>
            <person name="San Lucas F."/>
            <person name="Warren J."/>
            <person name="Zhang J."/>
            <person name="Zhao Z."/>
            <person name="Zhou C."/>
            <person name="Zhu D."/>
            <person name="Lee S."/>
            <person name="Bess C."/>
            <person name="Blankenburg K."/>
            <person name="Forbes L."/>
            <person name="Fu Q."/>
            <person name="Gubbala S."/>
            <person name="Hirani K."/>
            <person name="Jayaseelan J.C."/>
            <person name="Lara F."/>
            <person name="Munidasa M."/>
            <person name="Palculict T."/>
            <person name="Patil S."/>
            <person name="Pu L.-L."/>
            <person name="Saada N."/>
            <person name="Tang L."/>
            <person name="Weissenberger G."/>
            <person name="Zhu Y."/>
            <person name="Hemphill L."/>
            <person name="Shang Y."/>
            <person name="Youmans B."/>
            <person name="Ayvaz T."/>
            <person name="Ross M."/>
            <person name="Santibanez J."/>
            <person name="Aqrawi P."/>
            <person name="Gross S."/>
            <person name="Joshi V."/>
            <person name="Fowler G."/>
            <person name="Nazareth L."/>
            <person name="Reid J."/>
            <person name="Worley K."/>
            <person name="Petrosino J."/>
            <person name="Highlander S."/>
            <person name="Gibbs R."/>
        </authorList>
    </citation>
    <scope>NUCLEOTIDE SEQUENCE [LARGE SCALE GENOMIC DNA]</scope>
    <source>
        <strain evidence="2 3">DSM 11664</strain>
    </source>
</reference>
<evidence type="ECO:0000256" key="1">
    <source>
        <dbReference type="SAM" id="Phobius"/>
    </source>
</evidence>
<accession>D4YR83</accession>
<keyword evidence="1" id="KW-0472">Membrane</keyword>
<evidence type="ECO:0000313" key="3">
    <source>
        <dbReference type="Proteomes" id="UP000004069"/>
    </source>
</evidence>
<dbReference type="OrthoDB" id="2242521at2"/>
<dbReference type="PATRIC" id="fig|585524.9.peg.1548"/>
<dbReference type="InterPro" id="IPR046350">
    <property type="entry name" value="Cystatin_sf"/>
</dbReference>
<evidence type="ECO:0000313" key="2">
    <source>
        <dbReference type="EMBL" id="EFG56314.1"/>
    </source>
</evidence>
<sequence>MIRDDTRQTIKFIIWVIVIAILLYIASIFVFFRAGSIGRDNDRQIAQIARQKTAITNVQTYYHLDRGVSSYALKGTDSKGKTYYFVYLPKTKRAYLYQASKGTSQSKIKSTFTAAHKGATIKGINLGWYQNNPVWEVAYQNSKGNLGYTLYDFKTGKAINEVDNL</sequence>